<accession>A0A371J2L4</accession>
<evidence type="ECO:0000256" key="3">
    <source>
        <dbReference type="ARBA" id="ARBA00023163"/>
    </source>
</evidence>
<dbReference type="PANTHER" id="PTHR30146:SF109">
    <property type="entry name" value="HTH-TYPE TRANSCRIPTIONAL REGULATOR GALS"/>
    <property type="match status" value="1"/>
</dbReference>
<gene>
    <name evidence="5" type="ORF">CG710_021220</name>
</gene>
<keyword evidence="2" id="KW-0238">DNA-binding</keyword>
<dbReference type="GO" id="GO:0000976">
    <property type="term" value="F:transcription cis-regulatory region binding"/>
    <property type="evidence" value="ECO:0007669"/>
    <property type="project" value="TreeGrafter"/>
</dbReference>
<dbReference type="InterPro" id="IPR028082">
    <property type="entry name" value="Peripla_BP_I"/>
</dbReference>
<keyword evidence="1" id="KW-0805">Transcription regulation</keyword>
<dbReference type="SUPFAM" id="SSF53822">
    <property type="entry name" value="Periplasmic binding protein-like I"/>
    <property type="match status" value="1"/>
</dbReference>
<evidence type="ECO:0000256" key="1">
    <source>
        <dbReference type="ARBA" id="ARBA00023015"/>
    </source>
</evidence>
<dbReference type="RefSeq" id="WP_181899366.1">
    <property type="nucleotide sequence ID" value="NZ_NOKA02000123.1"/>
</dbReference>
<evidence type="ECO:0000256" key="2">
    <source>
        <dbReference type="ARBA" id="ARBA00023125"/>
    </source>
</evidence>
<feature type="non-terminal residue" evidence="5">
    <location>
        <position position="1"/>
    </location>
</feature>
<protein>
    <submittedName>
        <fullName evidence="5">LacI family transcriptional regulator</fullName>
    </submittedName>
</protein>
<proteinExistence type="predicted"/>
<dbReference type="GO" id="GO:0003700">
    <property type="term" value="F:DNA-binding transcription factor activity"/>
    <property type="evidence" value="ECO:0007669"/>
    <property type="project" value="TreeGrafter"/>
</dbReference>
<dbReference type="InterPro" id="IPR046335">
    <property type="entry name" value="LacI/GalR-like_sensor"/>
</dbReference>
<evidence type="ECO:0000313" key="5">
    <source>
        <dbReference type="EMBL" id="RDY27041.1"/>
    </source>
</evidence>
<dbReference type="AlphaFoldDB" id="A0A371J2L4"/>
<evidence type="ECO:0000259" key="4">
    <source>
        <dbReference type="Pfam" id="PF13377"/>
    </source>
</evidence>
<organism evidence="5 6">
    <name type="scientific">Lachnotalea glycerini</name>
    <dbReference type="NCBI Taxonomy" id="1763509"/>
    <lineage>
        <taxon>Bacteria</taxon>
        <taxon>Bacillati</taxon>
        <taxon>Bacillota</taxon>
        <taxon>Clostridia</taxon>
        <taxon>Lachnospirales</taxon>
        <taxon>Lachnospiraceae</taxon>
        <taxon>Lachnotalea</taxon>
    </lineage>
</organism>
<comment type="caution">
    <text evidence="5">The sequence shown here is derived from an EMBL/GenBank/DDBJ whole genome shotgun (WGS) entry which is preliminary data.</text>
</comment>
<dbReference type="PANTHER" id="PTHR30146">
    <property type="entry name" value="LACI-RELATED TRANSCRIPTIONAL REPRESSOR"/>
    <property type="match status" value="1"/>
</dbReference>
<keyword evidence="6" id="KW-1185">Reference proteome</keyword>
<feature type="domain" description="Transcriptional regulator LacI/GalR-like sensor" evidence="4">
    <location>
        <begin position="2"/>
        <end position="75"/>
    </location>
</feature>
<name>A0A371J2L4_9FIRM</name>
<dbReference type="EMBL" id="NOKA02000123">
    <property type="protein sequence ID" value="RDY27041.1"/>
    <property type="molecule type" value="Genomic_DNA"/>
</dbReference>
<dbReference type="Proteomes" id="UP000216411">
    <property type="component" value="Unassembled WGS sequence"/>
</dbReference>
<evidence type="ECO:0000313" key="6">
    <source>
        <dbReference type="Proteomes" id="UP000216411"/>
    </source>
</evidence>
<sequence>GCKEAGIRFPDDLSLVSFDNIALASSYDVQLTTINQHSEEMSCEAARLILKQLNDSESRPERIILKPSLIIRKTTGPYMDKLNIK</sequence>
<dbReference type="Gene3D" id="3.40.50.2300">
    <property type="match status" value="2"/>
</dbReference>
<dbReference type="CDD" id="cd06267">
    <property type="entry name" value="PBP1_LacI_sugar_binding-like"/>
    <property type="match status" value="1"/>
</dbReference>
<reference evidence="5 6" key="1">
    <citation type="journal article" date="2017" name="Genome Announc.">
        <title>Draft Genome Sequence of a Sporulating and Motile Strain of Lachnotalea glycerini Isolated from Water in Quebec City, Canada.</title>
        <authorList>
            <person name="Maheux A.F."/>
            <person name="Boudreau D.K."/>
            <person name="Berube E."/>
            <person name="Boissinot M."/>
            <person name="Raymond F."/>
            <person name="Brodeur S."/>
            <person name="Corbeil J."/>
            <person name="Isabel S."/>
            <person name="Omar R.F."/>
            <person name="Bergeron M.G."/>
        </authorList>
    </citation>
    <scope>NUCLEOTIDE SEQUENCE [LARGE SCALE GENOMIC DNA]</scope>
    <source>
        <strain evidence="5 6">CCRI-19302</strain>
    </source>
</reference>
<dbReference type="Pfam" id="PF13377">
    <property type="entry name" value="Peripla_BP_3"/>
    <property type="match status" value="1"/>
</dbReference>
<keyword evidence="3" id="KW-0804">Transcription</keyword>